<feature type="domain" description="Cgl0159-like" evidence="1">
    <location>
        <begin position="49"/>
        <end position="233"/>
    </location>
</feature>
<dbReference type="Pfam" id="PF22649">
    <property type="entry name" value="Cgl0159"/>
    <property type="match status" value="1"/>
</dbReference>
<comment type="caution">
    <text evidence="2">The sequence shown here is derived from an EMBL/GenBank/DDBJ whole genome shotgun (WGS) entry which is preliminary data.</text>
</comment>
<dbReference type="Gene3D" id="3.20.20.70">
    <property type="entry name" value="Aldolase class I"/>
    <property type="match status" value="1"/>
</dbReference>
<name>X1I7L8_9ZZZZ</name>
<accession>X1I7L8</accession>
<protein>
    <recommendedName>
        <fullName evidence="1">Cgl0159-like domain-containing protein</fullName>
    </recommendedName>
</protein>
<dbReference type="InterPro" id="IPR013785">
    <property type="entry name" value="Aldolase_TIM"/>
</dbReference>
<gene>
    <name evidence="2" type="ORF">S03H2_40056</name>
</gene>
<evidence type="ECO:0000313" key="2">
    <source>
        <dbReference type="EMBL" id="GAH53553.1"/>
    </source>
</evidence>
<sequence length="234" mass="26697">IGSYKFETKLFFPEDIFYKIIEVRLSKVNEILEKEYKNRVKRKYPWNKKLVIIAADHPARGVTKIGSNNIAIGDRHEYLGRILRVLTLDQVDGIMTTPDIMDDLFILNYLFKQLGGKSFLDNKILIGSTNRGGLLGSPYEMYDPVTAYTIDDIRKLKLDGAKMMVRLDFETKMAKYSQRTLALCSKMIRRCNESNIPSFIEALPVTRDQDSNYTVNKNTEAIIKTIGIATALGV</sequence>
<organism evidence="2">
    <name type="scientific">marine sediment metagenome</name>
    <dbReference type="NCBI Taxonomy" id="412755"/>
    <lineage>
        <taxon>unclassified sequences</taxon>
        <taxon>metagenomes</taxon>
        <taxon>ecological metagenomes</taxon>
    </lineage>
</organism>
<dbReference type="InterPro" id="IPR054574">
    <property type="entry name" value="Cgl0159_dom"/>
</dbReference>
<reference evidence="2" key="1">
    <citation type="journal article" date="2014" name="Front. Microbiol.">
        <title>High frequency of phylogenetically diverse reductive dehalogenase-homologous genes in deep subseafloor sedimentary metagenomes.</title>
        <authorList>
            <person name="Kawai M."/>
            <person name="Futagami T."/>
            <person name="Toyoda A."/>
            <person name="Takaki Y."/>
            <person name="Nishi S."/>
            <person name="Hori S."/>
            <person name="Arai W."/>
            <person name="Tsubouchi T."/>
            <person name="Morono Y."/>
            <person name="Uchiyama I."/>
            <person name="Ito T."/>
            <person name="Fujiyama A."/>
            <person name="Inagaki F."/>
            <person name="Takami H."/>
        </authorList>
    </citation>
    <scope>NUCLEOTIDE SEQUENCE</scope>
    <source>
        <strain evidence="2">Expedition CK06-06</strain>
    </source>
</reference>
<evidence type="ECO:0000259" key="1">
    <source>
        <dbReference type="Pfam" id="PF22649"/>
    </source>
</evidence>
<dbReference type="SUPFAM" id="SSF51569">
    <property type="entry name" value="Aldolase"/>
    <property type="match status" value="1"/>
</dbReference>
<dbReference type="AlphaFoldDB" id="X1I7L8"/>
<feature type="non-terminal residue" evidence="2">
    <location>
        <position position="1"/>
    </location>
</feature>
<dbReference type="EMBL" id="BARU01024805">
    <property type="protein sequence ID" value="GAH53553.1"/>
    <property type="molecule type" value="Genomic_DNA"/>
</dbReference>
<proteinExistence type="predicted"/>